<dbReference type="PANTHER" id="PTHR34220">
    <property type="entry name" value="SENSOR HISTIDINE KINASE YPDA"/>
    <property type="match status" value="1"/>
</dbReference>
<dbReference type="PANTHER" id="PTHR34220:SF9">
    <property type="entry name" value="SIGNAL TRANSDUCTION HISTIDINE KINASE INTERNAL REGION DOMAIN-CONTAINING PROTEIN"/>
    <property type="match status" value="1"/>
</dbReference>
<proteinExistence type="predicted"/>
<dbReference type="InterPro" id="IPR010559">
    <property type="entry name" value="Sig_transdc_His_kin_internal"/>
</dbReference>
<dbReference type="Proteomes" id="UP000267049">
    <property type="component" value="Unassembled WGS sequence"/>
</dbReference>
<keyword evidence="4" id="KW-1185">Reference proteome</keyword>
<dbReference type="Gene3D" id="3.30.565.10">
    <property type="entry name" value="Histidine kinase-like ATPase, C-terminal domain"/>
    <property type="match status" value="1"/>
</dbReference>
<evidence type="ECO:0000313" key="3">
    <source>
        <dbReference type="EMBL" id="RNF82683.1"/>
    </source>
</evidence>
<evidence type="ECO:0000256" key="1">
    <source>
        <dbReference type="SAM" id="Phobius"/>
    </source>
</evidence>
<dbReference type="AlphaFoldDB" id="A0A3M8SPH8"/>
<keyword evidence="1" id="KW-1133">Transmembrane helix</keyword>
<keyword evidence="1" id="KW-0812">Transmembrane</keyword>
<dbReference type="Pfam" id="PF02518">
    <property type="entry name" value="HATPase_c"/>
    <property type="match status" value="1"/>
</dbReference>
<dbReference type="GO" id="GO:0016020">
    <property type="term" value="C:membrane"/>
    <property type="evidence" value="ECO:0007669"/>
    <property type="project" value="InterPro"/>
</dbReference>
<dbReference type="InterPro" id="IPR003594">
    <property type="entry name" value="HATPase_dom"/>
</dbReference>
<comment type="caution">
    <text evidence="3">The sequence shown here is derived from an EMBL/GenBank/DDBJ whole genome shotgun (WGS) entry which is preliminary data.</text>
</comment>
<dbReference type="Pfam" id="PF06580">
    <property type="entry name" value="His_kinase"/>
    <property type="match status" value="1"/>
</dbReference>
<evidence type="ECO:0000313" key="4">
    <source>
        <dbReference type="Proteomes" id="UP000267049"/>
    </source>
</evidence>
<dbReference type="OrthoDB" id="2514702at2"/>
<organism evidence="3 4">
    <name type="scientific">Montanilutibacter psychrotolerans</name>
    <dbReference type="NCBI Taxonomy" id="1327343"/>
    <lineage>
        <taxon>Bacteria</taxon>
        <taxon>Pseudomonadati</taxon>
        <taxon>Pseudomonadota</taxon>
        <taxon>Gammaproteobacteria</taxon>
        <taxon>Lysobacterales</taxon>
        <taxon>Lysobacteraceae</taxon>
        <taxon>Montanilutibacter</taxon>
    </lineage>
</organism>
<feature type="transmembrane region" description="Helical" evidence="1">
    <location>
        <begin position="12"/>
        <end position="30"/>
    </location>
</feature>
<gene>
    <name evidence="3" type="ORF">EER27_14090</name>
</gene>
<dbReference type="EMBL" id="RIBS01000007">
    <property type="protein sequence ID" value="RNF82683.1"/>
    <property type="molecule type" value="Genomic_DNA"/>
</dbReference>
<protein>
    <submittedName>
        <fullName evidence="3">Sensor histidine kinase</fullName>
    </submittedName>
</protein>
<dbReference type="SUPFAM" id="SSF55874">
    <property type="entry name" value="ATPase domain of HSP90 chaperone/DNA topoisomerase II/histidine kinase"/>
    <property type="match status" value="1"/>
</dbReference>
<keyword evidence="1" id="KW-0472">Membrane</keyword>
<accession>A0A3M8SPH8</accession>
<dbReference type="GO" id="GO:0000155">
    <property type="term" value="F:phosphorelay sensor kinase activity"/>
    <property type="evidence" value="ECO:0007669"/>
    <property type="project" value="InterPro"/>
</dbReference>
<reference evidence="3 4" key="1">
    <citation type="submission" date="2018-11" db="EMBL/GenBank/DDBJ databases">
        <title>Lysobacter cryohumiis sp. nov., isolated from soil in the Tianshan Mountains, Xinjiang, China.</title>
        <authorList>
            <person name="Luo Y."/>
            <person name="Sheng H."/>
        </authorList>
    </citation>
    <scope>NUCLEOTIDE SEQUENCE [LARGE SCALE GENOMIC DNA]</scope>
    <source>
        <strain evidence="3 4">ZS60</strain>
    </source>
</reference>
<keyword evidence="3" id="KW-0418">Kinase</keyword>
<evidence type="ECO:0000259" key="2">
    <source>
        <dbReference type="SMART" id="SM00387"/>
    </source>
</evidence>
<dbReference type="InterPro" id="IPR036890">
    <property type="entry name" value="HATPase_C_sf"/>
</dbReference>
<keyword evidence="3" id="KW-0808">Transferase</keyword>
<sequence length="403" mass="44452">MLWEGIGLDSWPVAVAGMLAIGFVITRAVSHMWRVRLLTNNASLNAEVLGNRHRRQIEIPLEAGEAFDLLEAAIRELPRVHDIESARDSLQIRAKVERLDPYGSKAPGPYNPLNWFPVPRNQILATVTPRDGTGGVMLVFEPESAAWTDWLRVDDGTNLENAEAITRAIARRVADRRRGEQTAVAQTVTEKELTVARLSLLHAQVEPHFLYNTLASAQYLTRSEPAKADEMLGHLIQYLRHSLPRTDESLSTLGDELDRSRAYLEILRIRMGPRLALQIDVPTELLSTPLPPMMLQTLVENAIKHGLEPKPGGGTVWILARSNETQLSVTVADDGLGLNSGIGGTGIGLKNVRERLRLLYGAEASLSIVANFPNGVASTICVPAQELQEHSQKHSQDQAVRRA</sequence>
<feature type="domain" description="Histidine kinase/HSP90-like ATPase" evidence="2">
    <location>
        <begin position="290"/>
        <end position="386"/>
    </location>
</feature>
<dbReference type="InterPro" id="IPR050640">
    <property type="entry name" value="Bact_2-comp_sensor_kinase"/>
</dbReference>
<name>A0A3M8SPH8_9GAMM</name>
<dbReference type="SMART" id="SM00387">
    <property type="entry name" value="HATPase_c"/>
    <property type="match status" value="1"/>
</dbReference>